<reference evidence="7" key="2">
    <citation type="submission" date="2019-02" db="EMBL/GenBank/DDBJ databases">
        <authorList>
            <person name="Chen S.-C."/>
            <person name="Chien H.-H."/>
            <person name="Lai M.-C."/>
        </authorList>
    </citation>
    <scope>NUCLEOTIDE SEQUENCE</scope>
    <source>
        <strain evidence="7">N2F9704</strain>
    </source>
</reference>
<dbReference type="Pfam" id="PF00950">
    <property type="entry name" value="ABC-3"/>
    <property type="match status" value="1"/>
</dbReference>
<comment type="subcellular location">
    <subcellularLocation>
        <location evidence="1">Membrane</location>
        <topology evidence="1">Multi-pass membrane protein</topology>
    </subcellularLocation>
</comment>
<dbReference type="SUPFAM" id="SSF81345">
    <property type="entry name" value="ABC transporter involved in vitamin B12 uptake, BtuC"/>
    <property type="match status" value="1"/>
</dbReference>
<feature type="transmembrane region" description="Helical" evidence="6">
    <location>
        <begin position="215"/>
        <end position="240"/>
    </location>
</feature>
<dbReference type="Gene3D" id="1.10.3470.10">
    <property type="entry name" value="ABC transporter involved in vitamin B12 uptake, BtuC"/>
    <property type="match status" value="1"/>
</dbReference>
<feature type="transmembrane region" description="Helical" evidence="6">
    <location>
        <begin position="140"/>
        <end position="158"/>
    </location>
</feature>
<keyword evidence="4 6" id="KW-1133">Transmembrane helix</keyword>
<comment type="similarity">
    <text evidence="2">Belongs to the ABC-3 integral membrane protein family.</text>
</comment>
<dbReference type="PANTHER" id="PTHR30477:SF18">
    <property type="entry name" value="METAL TRANSPORT SYSTEM MEMBRANE PROTEIN CT_417-RELATED"/>
    <property type="match status" value="1"/>
</dbReference>
<feature type="transmembrane region" description="Helical" evidence="6">
    <location>
        <begin position="12"/>
        <end position="33"/>
    </location>
</feature>
<evidence type="ECO:0000256" key="5">
    <source>
        <dbReference type="ARBA" id="ARBA00023136"/>
    </source>
</evidence>
<dbReference type="GO" id="GO:0055085">
    <property type="term" value="P:transmembrane transport"/>
    <property type="evidence" value="ECO:0007669"/>
    <property type="project" value="InterPro"/>
</dbReference>
<feature type="transmembrane region" description="Helical" evidence="6">
    <location>
        <begin position="89"/>
        <end position="110"/>
    </location>
</feature>
<proteinExistence type="inferred from homology"/>
<feature type="transmembrane region" description="Helical" evidence="6">
    <location>
        <begin position="53"/>
        <end position="77"/>
    </location>
</feature>
<evidence type="ECO:0000313" key="8">
    <source>
        <dbReference type="Proteomes" id="UP001042704"/>
    </source>
</evidence>
<evidence type="ECO:0000313" key="7">
    <source>
        <dbReference type="EMBL" id="QSZ67471.1"/>
    </source>
</evidence>
<keyword evidence="8" id="KW-1185">Reference proteome</keyword>
<evidence type="ECO:0000256" key="4">
    <source>
        <dbReference type="ARBA" id="ARBA00022989"/>
    </source>
</evidence>
<dbReference type="GO" id="GO:0010043">
    <property type="term" value="P:response to zinc ion"/>
    <property type="evidence" value="ECO:0007669"/>
    <property type="project" value="TreeGrafter"/>
</dbReference>
<dbReference type="GO" id="GO:0043190">
    <property type="term" value="C:ATP-binding cassette (ABC) transporter complex"/>
    <property type="evidence" value="ECO:0007669"/>
    <property type="project" value="InterPro"/>
</dbReference>
<dbReference type="KEGG" id="maqe:RJ40_08095"/>
<feature type="transmembrane region" description="Helical" evidence="6">
    <location>
        <begin position="246"/>
        <end position="265"/>
    </location>
</feature>
<dbReference type="PANTHER" id="PTHR30477">
    <property type="entry name" value="ABC-TRANSPORTER METAL-BINDING PROTEIN"/>
    <property type="match status" value="1"/>
</dbReference>
<evidence type="ECO:0000256" key="3">
    <source>
        <dbReference type="ARBA" id="ARBA00022692"/>
    </source>
</evidence>
<evidence type="ECO:0000256" key="6">
    <source>
        <dbReference type="SAM" id="Phobius"/>
    </source>
</evidence>
<dbReference type="EMBL" id="CP036172">
    <property type="protein sequence ID" value="QSZ67471.1"/>
    <property type="molecule type" value="Genomic_DNA"/>
</dbReference>
<name>A0A8A3S6W4_9EURY</name>
<evidence type="ECO:0000256" key="2">
    <source>
        <dbReference type="ARBA" id="ARBA00008034"/>
    </source>
</evidence>
<organism evidence="7 8">
    <name type="scientific">Methanofollis aquaemaris</name>
    <dbReference type="NCBI Taxonomy" id="126734"/>
    <lineage>
        <taxon>Archaea</taxon>
        <taxon>Methanobacteriati</taxon>
        <taxon>Methanobacteriota</taxon>
        <taxon>Stenosarchaea group</taxon>
        <taxon>Methanomicrobia</taxon>
        <taxon>Methanomicrobiales</taxon>
        <taxon>Methanomicrobiaceae</taxon>
        <taxon>Methanofollis</taxon>
    </lineage>
</organism>
<dbReference type="InterPro" id="IPR001626">
    <property type="entry name" value="ABC_TroCD"/>
</dbReference>
<sequence>MIEIFAYEFFRNALLVGLLASVACGVIGTYVVVKRMVALAGGVSHAAFGGIGLGYFLGIEPLLGAGVFTVGAALGIGELSLRRHQHLDTLVGALWSAGMALGILFVYLAPGTAPDLFGYLFGNILLVPTDEVLIMALLDLLILGTVFLLYHEFFAVTFDEEYARVMNLPVERIYLLLLVLIALTVVMLIQVVGIILVIALLTLPAAIAREVTARLWKMMALAVLLGAVFTSGGIVLSSLLDVPSGATVILISVAVYGMVMAGKALTSPS</sequence>
<feature type="transmembrane region" description="Helical" evidence="6">
    <location>
        <begin position="173"/>
        <end position="203"/>
    </location>
</feature>
<evidence type="ECO:0000256" key="1">
    <source>
        <dbReference type="ARBA" id="ARBA00004141"/>
    </source>
</evidence>
<gene>
    <name evidence="7" type="ORF">RJ40_08095</name>
</gene>
<dbReference type="CDD" id="cd06550">
    <property type="entry name" value="TM_ABC_iron-siderophores_like"/>
    <property type="match status" value="1"/>
</dbReference>
<dbReference type="GeneID" id="76424316"/>
<reference evidence="7" key="1">
    <citation type="journal article" date="2001" name="Int. J. Syst. Evol. Microbiol.">
        <title>Methanofollis aquaemaris sp. nov., a methanogen isolated from an aquaculture fish pond.</title>
        <authorList>
            <person name="Lai M.C."/>
            <person name="Chen S.C."/>
        </authorList>
    </citation>
    <scope>NUCLEOTIDE SEQUENCE</scope>
    <source>
        <strain evidence="7">N2F9704</strain>
    </source>
</reference>
<dbReference type="RefSeq" id="WP_265580361.1">
    <property type="nucleotide sequence ID" value="NZ_CP036172.1"/>
</dbReference>
<dbReference type="AlphaFoldDB" id="A0A8A3S6W4"/>
<accession>A0A8A3S6W4</accession>
<keyword evidence="3 6" id="KW-0812">Transmembrane</keyword>
<protein>
    <submittedName>
        <fullName evidence="7">Metal ABC transporter permease</fullName>
    </submittedName>
</protein>
<dbReference type="InterPro" id="IPR037294">
    <property type="entry name" value="ABC_BtuC-like"/>
</dbReference>
<dbReference type="Proteomes" id="UP001042704">
    <property type="component" value="Chromosome"/>
</dbReference>
<keyword evidence="5 6" id="KW-0472">Membrane</keyword>